<name>A0A842HED4_9BACT</name>
<keyword evidence="3" id="KW-1185">Reference proteome</keyword>
<proteinExistence type="predicted"/>
<accession>A0A842HED4</accession>
<dbReference type="RefSeq" id="WP_185674999.1">
    <property type="nucleotide sequence ID" value="NZ_JACHVB010000020.1"/>
</dbReference>
<evidence type="ECO:0000256" key="1">
    <source>
        <dbReference type="SAM" id="Phobius"/>
    </source>
</evidence>
<keyword evidence="1" id="KW-0472">Membrane</keyword>
<dbReference type="AlphaFoldDB" id="A0A842HED4"/>
<keyword evidence="1" id="KW-1133">Transmembrane helix</keyword>
<evidence type="ECO:0000313" key="2">
    <source>
        <dbReference type="EMBL" id="MBC2594016.1"/>
    </source>
</evidence>
<sequence>MTAEELRVVLNEYIGMTWVWRGFVAGFVLGVFPAFFGWVRSIWNDVDD</sequence>
<dbReference type="Proteomes" id="UP000546464">
    <property type="component" value="Unassembled WGS sequence"/>
</dbReference>
<protein>
    <submittedName>
        <fullName evidence="2">Uncharacterized protein</fullName>
    </submittedName>
</protein>
<evidence type="ECO:0000313" key="3">
    <source>
        <dbReference type="Proteomes" id="UP000546464"/>
    </source>
</evidence>
<reference evidence="2 3" key="1">
    <citation type="submission" date="2020-07" db="EMBL/GenBank/DDBJ databases">
        <authorList>
            <person name="Feng X."/>
        </authorList>
    </citation>
    <scope>NUCLEOTIDE SEQUENCE [LARGE SCALE GENOMIC DNA]</scope>
    <source>
        <strain evidence="2 3">JCM31066</strain>
    </source>
</reference>
<dbReference type="EMBL" id="JACHVB010000020">
    <property type="protein sequence ID" value="MBC2594016.1"/>
    <property type="molecule type" value="Genomic_DNA"/>
</dbReference>
<comment type="caution">
    <text evidence="2">The sequence shown here is derived from an EMBL/GenBank/DDBJ whole genome shotgun (WGS) entry which is preliminary data.</text>
</comment>
<organism evidence="2 3">
    <name type="scientific">Ruficoccus amylovorans</name>
    <dbReference type="NCBI Taxonomy" id="1804625"/>
    <lineage>
        <taxon>Bacteria</taxon>
        <taxon>Pseudomonadati</taxon>
        <taxon>Verrucomicrobiota</taxon>
        <taxon>Opitutia</taxon>
        <taxon>Puniceicoccales</taxon>
        <taxon>Cerasicoccaceae</taxon>
        <taxon>Ruficoccus</taxon>
    </lineage>
</organism>
<feature type="transmembrane region" description="Helical" evidence="1">
    <location>
        <begin position="18"/>
        <end position="39"/>
    </location>
</feature>
<keyword evidence="1" id="KW-0812">Transmembrane</keyword>
<gene>
    <name evidence="2" type="ORF">H5P28_07050</name>
</gene>